<gene>
    <name evidence="1" type="ORF">L2E82_20086</name>
</gene>
<accession>A0ACB9DS15</accession>
<protein>
    <submittedName>
        <fullName evidence="1">Uncharacterized protein</fullName>
    </submittedName>
</protein>
<comment type="caution">
    <text evidence="1">The sequence shown here is derived from an EMBL/GenBank/DDBJ whole genome shotgun (WGS) entry which is preliminary data.</text>
</comment>
<dbReference type="Proteomes" id="UP001055811">
    <property type="component" value="Linkage Group LG04"/>
</dbReference>
<reference evidence="1 2" key="2">
    <citation type="journal article" date="2022" name="Mol. Ecol. Resour.">
        <title>The genomes of chicory, endive, great burdock and yacon provide insights into Asteraceae paleo-polyploidization history and plant inulin production.</title>
        <authorList>
            <person name="Fan W."/>
            <person name="Wang S."/>
            <person name="Wang H."/>
            <person name="Wang A."/>
            <person name="Jiang F."/>
            <person name="Liu H."/>
            <person name="Zhao H."/>
            <person name="Xu D."/>
            <person name="Zhang Y."/>
        </authorList>
    </citation>
    <scope>NUCLEOTIDE SEQUENCE [LARGE SCALE GENOMIC DNA]</scope>
    <source>
        <strain evidence="2">cv. Punajuju</strain>
        <tissue evidence="1">Leaves</tissue>
    </source>
</reference>
<evidence type="ECO:0000313" key="2">
    <source>
        <dbReference type="Proteomes" id="UP001055811"/>
    </source>
</evidence>
<organism evidence="1 2">
    <name type="scientific">Cichorium intybus</name>
    <name type="common">Chicory</name>
    <dbReference type="NCBI Taxonomy" id="13427"/>
    <lineage>
        <taxon>Eukaryota</taxon>
        <taxon>Viridiplantae</taxon>
        <taxon>Streptophyta</taxon>
        <taxon>Embryophyta</taxon>
        <taxon>Tracheophyta</taxon>
        <taxon>Spermatophyta</taxon>
        <taxon>Magnoliopsida</taxon>
        <taxon>eudicotyledons</taxon>
        <taxon>Gunneridae</taxon>
        <taxon>Pentapetalae</taxon>
        <taxon>asterids</taxon>
        <taxon>campanulids</taxon>
        <taxon>Asterales</taxon>
        <taxon>Asteraceae</taxon>
        <taxon>Cichorioideae</taxon>
        <taxon>Cichorieae</taxon>
        <taxon>Cichoriinae</taxon>
        <taxon>Cichorium</taxon>
    </lineage>
</organism>
<reference evidence="2" key="1">
    <citation type="journal article" date="2022" name="Mol. Ecol. Resour.">
        <title>The genomes of chicory, endive, great burdock and yacon provide insights into Asteraceae palaeo-polyploidization history and plant inulin production.</title>
        <authorList>
            <person name="Fan W."/>
            <person name="Wang S."/>
            <person name="Wang H."/>
            <person name="Wang A."/>
            <person name="Jiang F."/>
            <person name="Liu H."/>
            <person name="Zhao H."/>
            <person name="Xu D."/>
            <person name="Zhang Y."/>
        </authorList>
    </citation>
    <scope>NUCLEOTIDE SEQUENCE [LARGE SCALE GENOMIC DNA]</scope>
    <source>
        <strain evidence="2">cv. Punajuju</strain>
    </source>
</reference>
<keyword evidence="2" id="KW-1185">Reference proteome</keyword>
<sequence>MSFRRTPPFAHSAANSVSKNAYSGNLSSLLQESIQKVPPLIPKRTQLESFLTINCKSSTINLDNASHYFDYMILLQPIPPISSFNQLLNSVSKIKHHKVAIVLYRKMNEAHISPNLITLNIVLNCYCNMNHVDFAFGILGLILKRGFTPDIVTYTSLVDGLFKRNKIIEAVRLFKKFIRLGVRPHVMTYGTLINGLCRAGKVEAAVRLHEDIMNGDIGLAFICVLQKGDVLNAQKLFDEMLLHDITPSSCTYNILLHGLCKNDCVSQALNFLQSLENNGVELDIKGYNSVIDGLCKAGRMETAWDLYTKLDSKGLVPTVVTYTILIHGFCKRGQLTKVDELFMEMVEKGCAPNAVTFNAFMRKFSQSDMAPKVIELLKKMVEKKVVPDASMVSLLLKDEKFRKQLDMAPYPRGNEATRSCLIIWLKWIYMRHASVAWWLLIF</sequence>
<dbReference type="EMBL" id="CM042012">
    <property type="protein sequence ID" value="KAI3749474.1"/>
    <property type="molecule type" value="Genomic_DNA"/>
</dbReference>
<evidence type="ECO:0000313" key="1">
    <source>
        <dbReference type="EMBL" id="KAI3749474.1"/>
    </source>
</evidence>
<name>A0ACB9DS15_CICIN</name>
<proteinExistence type="predicted"/>